<sequence>MKTQDIEFLNELQEELKTQPNDGNAAPVFWVIRQYEDQITDSDFGEKIICFHNDGDHEEFKILKDLRDFLYSGEEYDSIEHCETLDEAFDIILADYNDSGYFYRYDAISVGVIQPDTLFLTKKEAQQHIENNRHHYNRTVHTYAMTAWRSRVVERLWDILRTADFSMLKEEK</sequence>
<gene>
    <name evidence="1" type="ORF">A8L61_16455</name>
</gene>
<accession>A0A461AIX3</accession>
<protein>
    <submittedName>
        <fullName evidence="1">Uncharacterized protein</fullName>
    </submittedName>
</protein>
<evidence type="ECO:0000313" key="2">
    <source>
        <dbReference type="Proteomes" id="UP000358545"/>
    </source>
</evidence>
<comment type="caution">
    <text evidence="1">The sequence shown here is derived from an EMBL/GenBank/DDBJ whole genome shotgun (WGS) entry which is preliminary data.</text>
</comment>
<reference evidence="1 2" key="1">
    <citation type="submission" date="2018-06" db="EMBL/GenBank/DDBJ databases">
        <authorList>
            <consortium name="PulseNet: The National Subtyping Network for Foodborne Disease Surveillance"/>
            <person name="Tarr C.L."/>
            <person name="Trees E."/>
            <person name="Katz L.S."/>
            <person name="Carleton-Romer H.A."/>
            <person name="Stroika S."/>
            <person name="Kucerova Z."/>
            <person name="Roache K.F."/>
            <person name="Sabol A.L."/>
            <person name="Besser J."/>
            <person name="Gerner-Smidt P."/>
        </authorList>
    </citation>
    <scope>NUCLEOTIDE SEQUENCE [LARGE SCALE GENOMIC DNA]</scope>
    <source>
        <strain evidence="1 2">PNUSAL002180</strain>
    </source>
</reference>
<name>A0A461AIX3_LISMN</name>
<dbReference type="AlphaFoldDB" id="A0A461AIX3"/>
<proteinExistence type="predicted"/>
<dbReference type="EMBL" id="AABAGT010000055">
    <property type="protein sequence ID" value="EAG0868858.1"/>
    <property type="molecule type" value="Genomic_DNA"/>
</dbReference>
<dbReference type="Proteomes" id="UP000358545">
    <property type="component" value="Unassembled WGS sequence"/>
</dbReference>
<evidence type="ECO:0000313" key="1">
    <source>
        <dbReference type="EMBL" id="EAG0868858.1"/>
    </source>
</evidence>
<organism evidence="1 2">
    <name type="scientific">Listeria monocytogenes</name>
    <dbReference type="NCBI Taxonomy" id="1639"/>
    <lineage>
        <taxon>Bacteria</taxon>
        <taxon>Bacillati</taxon>
        <taxon>Bacillota</taxon>
        <taxon>Bacilli</taxon>
        <taxon>Bacillales</taxon>
        <taxon>Listeriaceae</taxon>
        <taxon>Listeria</taxon>
    </lineage>
</organism>